<dbReference type="InterPro" id="IPR013149">
    <property type="entry name" value="ADH-like_C"/>
</dbReference>
<comment type="caution">
    <text evidence="8">The sequence shown here is derived from an EMBL/GenBank/DDBJ whole genome shotgun (WGS) entry which is preliminary data.</text>
</comment>
<evidence type="ECO:0000313" key="9">
    <source>
        <dbReference type="Proteomes" id="UP000622552"/>
    </source>
</evidence>
<dbReference type="PANTHER" id="PTHR43350:SF19">
    <property type="entry name" value="D-GULOSIDE 3-DEHYDROGENASE"/>
    <property type="match status" value="1"/>
</dbReference>
<dbReference type="GO" id="GO:0008270">
    <property type="term" value="F:zinc ion binding"/>
    <property type="evidence" value="ECO:0007669"/>
    <property type="project" value="InterPro"/>
</dbReference>
<dbReference type="Pfam" id="PF00107">
    <property type="entry name" value="ADH_zinc_N"/>
    <property type="match status" value="1"/>
</dbReference>
<protein>
    <submittedName>
        <fullName evidence="8">S-(Hydroxymethyl)glutathione dehydrogenase/alcohol dehydrogenase</fullName>
        <ecNumber evidence="8">1.1.1.1</ecNumber>
        <ecNumber evidence="8">1.1.1.284</ecNumber>
    </submittedName>
</protein>
<organism evidence="8 9">
    <name type="scientific">Longispora fulva</name>
    <dbReference type="NCBI Taxonomy" id="619741"/>
    <lineage>
        <taxon>Bacteria</taxon>
        <taxon>Bacillati</taxon>
        <taxon>Actinomycetota</taxon>
        <taxon>Actinomycetes</taxon>
        <taxon>Micromonosporales</taxon>
        <taxon>Micromonosporaceae</taxon>
        <taxon>Longispora</taxon>
    </lineage>
</organism>
<dbReference type="AlphaFoldDB" id="A0A8J7KFK9"/>
<dbReference type="EC" id="1.1.1.1" evidence="8"/>
<reference evidence="8" key="1">
    <citation type="submission" date="2020-11" db="EMBL/GenBank/DDBJ databases">
        <title>Sequencing the genomes of 1000 actinobacteria strains.</title>
        <authorList>
            <person name="Klenk H.-P."/>
        </authorList>
    </citation>
    <scope>NUCLEOTIDE SEQUENCE</scope>
    <source>
        <strain evidence="8">DSM 45356</strain>
    </source>
</reference>
<evidence type="ECO:0000256" key="5">
    <source>
        <dbReference type="ARBA" id="ARBA00023002"/>
    </source>
</evidence>
<evidence type="ECO:0000256" key="4">
    <source>
        <dbReference type="ARBA" id="ARBA00022833"/>
    </source>
</evidence>
<dbReference type="InterPro" id="IPR036291">
    <property type="entry name" value="NAD(P)-bd_dom_sf"/>
</dbReference>
<dbReference type="InterPro" id="IPR013154">
    <property type="entry name" value="ADH-like_N"/>
</dbReference>
<comment type="cofactor">
    <cofactor evidence="1 6">
        <name>Zn(2+)</name>
        <dbReference type="ChEBI" id="CHEBI:29105"/>
    </cofactor>
</comment>
<dbReference type="Proteomes" id="UP000622552">
    <property type="component" value="Unassembled WGS sequence"/>
</dbReference>
<keyword evidence="4 6" id="KW-0862">Zinc</keyword>
<dbReference type="EC" id="1.1.1.284" evidence="8"/>
<evidence type="ECO:0000256" key="1">
    <source>
        <dbReference type="ARBA" id="ARBA00001947"/>
    </source>
</evidence>
<evidence type="ECO:0000256" key="3">
    <source>
        <dbReference type="ARBA" id="ARBA00022723"/>
    </source>
</evidence>
<keyword evidence="9" id="KW-1185">Reference proteome</keyword>
<dbReference type="Gene3D" id="3.90.180.10">
    <property type="entry name" value="Medium-chain alcohol dehydrogenases, catalytic domain"/>
    <property type="match status" value="1"/>
</dbReference>
<dbReference type="PROSITE" id="PS00059">
    <property type="entry name" value="ADH_ZINC"/>
    <property type="match status" value="1"/>
</dbReference>
<gene>
    <name evidence="8" type="ORF">IW245_002514</name>
</gene>
<proteinExistence type="inferred from homology"/>
<evidence type="ECO:0000256" key="6">
    <source>
        <dbReference type="RuleBase" id="RU361277"/>
    </source>
</evidence>
<dbReference type="SUPFAM" id="SSF51735">
    <property type="entry name" value="NAD(P)-binding Rossmann-fold domains"/>
    <property type="match status" value="1"/>
</dbReference>
<dbReference type="EMBL" id="JADOUF010000001">
    <property type="protein sequence ID" value="MBG6136320.1"/>
    <property type="molecule type" value="Genomic_DNA"/>
</dbReference>
<dbReference type="InterPro" id="IPR002328">
    <property type="entry name" value="ADH_Zn_CS"/>
</dbReference>
<dbReference type="PANTHER" id="PTHR43350">
    <property type="entry name" value="NAD-DEPENDENT ALCOHOL DEHYDROGENASE"/>
    <property type="match status" value="1"/>
</dbReference>
<comment type="similarity">
    <text evidence="2 6">Belongs to the zinc-containing alcohol dehydrogenase family.</text>
</comment>
<dbReference type="SMART" id="SM00829">
    <property type="entry name" value="PKS_ER"/>
    <property type="match status" value="1"/>
</dbReference>
<dbReference type="Pfam" id="PF08240">
    <property type="entry name" value="ADH_N"/>
    <property type="match status" value="1"/>
</dbReference>
<evidence type="ECO:0000259" key="7">
    <source>
        <dbReference type="SMART" id="SM00829"/>
    </source>
</evidence>
<keyword evidence="3 6" id="KW-0479">Metal-binding</keyword>
<dbReference type="GO" id="GO:0004022">
    <property type="term" value="F:alcohol dehydrogenase (NAD+) activity"/>
    <property type="evidence" value="ECO:0007669"/>
    <property type="project" value="UniProtKB-EC"/>
</dbReference>
<keyword evidence="5 8" id="KW-0560">Oxidoreductase</keyword>
<dbReference type="InterPro" id="IPR011032">
    <property type="entry name" value="GroES-like_sf"/>
</dbReference>
<dbReference type="SUPFAM" id="SSF50129">
    <property type="entry name" value="GroES-like"/>
    <property type="match status" value="1"/>
</dbReference>
<dbReference type="RefSeq" id="WP_197003312.1">
    <property type="nucleotide sequence ID" value="NZ_BONS01000036.1"/>
</dbReference>
<dbReference type="Gene3D" id="3.40.50.720">
    <property type="entry name" value="NAD(P)-binding Rossmann-like Domain"/>
    <property type="match status" value="1"/>
</dbReference>
<evidence type="ECO:0000313" key="8">
    <source>
        <dbReference type="EMBL" id="MBG6136320.1"/>
    </source>
</evidence>
<sequence length="365" mass="37146">MTITTRAALLTAAGKPLELVDLTLRAPGPGEVLVRTETVGLCGTDLHFAAGRIPYRTPTVLGHEAAGVVAETGPGVTGLKAGDRVIVCDRMYCGACGPCLSGRMVHCTDTSGRERQRTRLTLDGQPVNQYLGISALAETMLVDASALIALPDALSFATGALLSCCVTTGLAAVFNDLNPAPGTSILVAGCGGVGIAAIQAARLAGCTTIIAVDPDAERLAASTFYGATHTIDPIMNDPAACAVDLTDGGVEYAVEAVGDPEAARSVFCALRPGGSAVVLGMMPAGADLVLPGRALRQGRRIAGSLMGSVRTPVDIPRFARLVQAGRIQVEPMITSAHPLAETNAALDAAAAPGGLRATISMRSLP</sequence>
<feature type="domain" description="Enoyl reductase (ER)" evidence="7">
    <location>
        <begin position="14"/>
        <end position="355"/>
    </location>
</feature>
<dbReference type="InterPro" id="IPR020843">
    <property type="entry name" value="ER"/>
</dbReference>
<accession>A0A8J7KFK9</accession>
<name>A0A8J7KFK9_9ACTN</name>
<evidence type="ECO:0000256" key="2">
    <source>
        <dbReference type="ARBA" id="ARBA00008072"/>
    </source>
</evidence>
<dbReference type="GO" id="GO:0051903">
    <property type="term" value="F:S-(hydroxymethyl)glutathione dehydrogenase [NAD(P)+] activity"/>
    <property type="evidence" value="ECO:0007669"/>
    <property type="project" value="UniProtKB-EC"/>
</dbReference>